<dbReference type="Proteomes" id="UP000327039">
    <property type="component" value="Unassembled WGS sequence"/>
</dbReference>
<gene>
    <name evidence="2" type="ORF">F6B42_13390</name>
</gene>
<dbReference type="PANTHER" id="PTHR11803:SF58">
    <property type="entry name" value="PROTEIN HMF1-RELATED"/>
    <property type="match status" value="1"/>
</dbReference>
<organism evidence="2 3">
    <name type="scientific">Microbacterium radiodurans</name>
    <dbReference type="NCBI Taxonomy" id="661398"/>
    <lineage>
        <taxon>Bacteria</taxon>
        <taxon>Bacillati</taxon>
        <taxon>Actinomycetota</taxon>
        <taxon>Actinomycetes</taxon>
        <taxon>Micrococcales</taxon>
        <taxon>Microbacteriaceae</taxon>
        <taxon>Microbacterium</taxon>
    </lineage>
</organism>
<comment type="caution">
    <text evidence="2">The sequence shown here is derived from an EMBL/GenBank/DDBJ whole genome shotgun (WGS) entry which is preliminary data.</text>
</comment>
<dbReference type="InterPro" id="IPR006175">
    <property type="entry name" value="YjgF/YER057c/UK114"/>
</dbReference>
<name>A0A5J5IQ38_9MICO</name>
<proteinExistence type="inferred from homology"/>
<dbReference type="AlphaFoldDB" id="A0A5J5IQ38"/>
<evidence type="ECO:0000313" key="2">
    <source>
        <dbReference type="EMBL" id="KAA9085447.1"/>
    </source>
</evidence>
<dbReference type="CDD" id="cd00448">
    <property type="entry name" value="YjgF_YER057c_UK114_family"/>
    <property type="match status" value="1"/>
</dbReference>
<evidence type="ECO:0000313" key="3">
    <source>
        <dbReference type="Proteomes" id="UP000327039"/>
    </source>
</evidence>
<dbReference type="GO" id="GO:0019239">
    <property type="term" value="F:deaminase activity"/>
    <property type="evidence" value="ECO:0007669"/>
    <property type="project" value="TreeGrafter"/>
</dbReference>
<protein>
    <submittedName>
        <fullName evidence="2">RidA family protein</fullName>
    </submittedName>
</protein>
<dbReference type="GO" id="GO:0005829">
    <property type="term" value="C:cytosol"/>
    <property type="evidence" value="ECO:0007669"/>
    <property type="project" value="TreeGrafter"/>
</dbReference>
<dbReference type="Gene3D" id="3.30.1330.40">
    <property type="entry name" value="RutC-like"/>
    <property type="match status" value="1"/>
</dbReference>
<dbReference type="RefSeq" id="WP_150420169.1">
    <property type="nucleotide sequence ID" value="NZ_VYRZ01000003.1"/>
</dbReference>
<sequence>MPKTEVRSAALAVPNGHFAQATTAPASGQLVFISGMTARSADGSVAGIGDISAQTHQVCRNLQAAVEAAGGTLDDIARVDVYVRNMEDFDAIHAVRRQYFTGVAPASTMVEVSKFVNKDYLIEINAIAVVSGADPEGER</sequence>
<dbReference type="OrthoDB" id="3212792at2"/>
<keyword evidence="3" id="KW-1185">Reference proteome</keyword>
<comment type="similarity">
    <text evidence="1">Belongs to the RutC family.</text>
</comment>
<dbReference type="SUPFAM" id="SSF55298">
    <property type="entry name" value="YjgF-like"/>
    <property type="match status" value="1"/>
</dbReference>
<dbReference type="PANTHER" id="PTHR11803">
    <property type="entry name" value="2-IMINOBUTANOATE/2-IMINOPROPANOATE DEAMINASE RIDA"/>
    <property type="match status" value="1"/>
</dbReference>
<dbReference type="InterPro" id="IPR035959">
    <property type="entry name" value="RutC-like_sf"/>
</dbReference>
<reference evidence="3" key="1">
    <citation type="submission" date="2019-09" db="EMBL/GenBank/DDBJ databases">
        <title>Mumia zhuanghuii sp. nov. isolated from the intestinal contents of plateau pika (Ochotona curzoniae) in the Qinghai-Tibet plateau of China.</title>
        <authorList>
            <person name="Tian Z."/>
        </authorList>
    </citation>
    <scope>NUCLEOTIDE SEQUENCE [LARGE SCALE GENOMIC DNA]</scope>
    <source>
        <strain evidence="3">DSM 25564</strain>
    </source>
</reference>
<dbReference type="EMBL" id="VYRZ01000003">
    <property type="protein sequence ID" value="KAA9085447.1"/>
    <property type="molecule type" value="Genomic_DNA"/>
</dbReference>
<dbReference type="Pfam" id="PF01042">
    <property type="entry name" value="Ribonuc_L-PSP"/>
    <property type="match status" value="1"/>
</dbReference>
<accession>A0A5J5IQ38</accession>
<evidence type="ECO:0000256" key="1">
    <source>
        <dbReference type="ARBA" id="ARBA00010552"/>
    </source>
</evidence>